<reference evidence="2 3" key="1">
    <citation type="journal article" date="2016" name="Nat. Commun.">
        <title>Thousands of microbial genomes shed light on interconnected biogeochemical processes in an aquifer system.</title>
        <authorList>
            <person name="Anantharaman K."/>
            <person name="Brown C.T."/>
            <person name="Hug L.A."/>
            <person name="Sharon I."/>
            <person name="Castelle C.J."/>
            <person name="Probst A.J."/>
            <person name="Thomas B.C."/>
            <person name="Singh A."/>
            <person name="Wilkins M.J."/>
            <person name="Karaoz U."/>
            <person name="Brodie E.L."/>
            <person name="Williams K.H."/>
            <person name="Hubbard S.S."/>
            <person name="Banfield J.F."/>
        </authorList>
    </citation>
    <scope>NUCLEOTIDE SEQUENCE [LARGE SCALE GENOMIC DNA]</scope>
</reference>
<dbReference type="Proteomes" id="UP000178117">
    <property type="component" value="Unassembled WGS sequence"/>
</dbReference>
<evidence type="ECO:0000313" key="2">
    <source>
        <dbReference type="EMBL" id="OGN16780.1"/>
    </source>
</evidence>
<organism evidence="2 3">
    <name type="scientific">Candidatus Yanofskybacteria bacterium RIFCSPHIGHO2_02_FULL_50_12</name>
    <dbReference type="NCBI Taxonomy" id="1802685"/>
    <lineage>
        <taxon>Bacteria</taxon>
        <taxon>Candidatus Yanofskyibacteriota</taxon>
    </lineage>
</organism>
<protein>
    <recommendedName>
        <fullName evidence="4">PEGA domain-containing protein</fullName>
    </recommendedName>
</protein>
<comment type="caution">
    <text evidence="2">The sequence shown here is derived from an EMBL/GenBank/DDBJ whole genome shotgun (WGS) entry which is preliminary data.</text>
</comment>
<feature type="region of interest" description="Disordered" evidence="1">
    <location>
        <begin position="136"/>
        <end position="177"/>
    </location>
</feature>
<dbReference type="AlphaFoldDB" id="A0A1F8FVN8"/>
<name>A0A1F8FVN8_9BACT</name>
<dbReference type="STRING" id="1802685.A3C88_00225"/>
<sequence length="287" mass="31710">MTRTTRRILFFIALLFFFGASYIVLLYAQGYEYDFDESRFIRTGAIAVKANTQAHVLLDGTVVETTSFLTNTASLDTIAPGKHTISVQKEGYSVWQKNVVVEEGFVQDFGRVLILPQAGSDKDEVKREIRELLYPPTPVPTPTASAVASVSPTPKKTPLPAKTPAVSTTPSPTPDQSGPYFMNGDALYVQAPAGPTRVATGVSLVVPSQDGRKIAWMTDNNQIWVYWLSDTEYQPYRKAGDIVLLVRSAYPVKNLTWFRGNDHIAFDAGGLKVAEIDNRDKVNIINF</sequence>
<accession>A0A1F8FVN8</accession>
<dbReference type="EMBL" id="MGJZ01000025">
    <property type="protein sequence ID" value="OGN16780.1"/>
    <property type="molecule type" value="Genomic_DNA"/>
</dbReference>
<evidence type="ECO:0000256" key="1">
    <source>
        <dbReference type="SAM" id="MobiDB-lite"/>
    </source>
</evidence>
<feature type="compositionally biased region" description="Low complexity" evidence="1">
    <location>
        <begin position="142"/>
        <end position="170"/>
    </location>
</feature>
<evidence type="ECO:0008006" key="4">
    <source>
        <dbReference type="Google" id="ProtNLM"/>
    </source>
</evidence>
<gene>
    <name evidence="2" type="ORF">A3C88_00225</name>
</gene>
<evidence type="ECO:0000313" key="3">
    <source>
        <dbReference type="Proteomes" id="UP000178117"/>
    </source>
</evidence>
<proteinExistence type="predicted"/>